<dbReference type="EMBL" id="CP002042">
    <property type="protein sequence ID" value="ADH64268.1"/>
    <property type="molecule type" value="Genomic_DNA"/>
</dbReference>
<reference evidence="3 4" key="1">
    <citation type="journal article" date="2010" name="Stand. Genomic Sci.">
        <title>Complete genome sequence of Meiothermus silvanus type strain (VI-R2).</title>
        <authorList>
            <person name="Sikorski J."/>
            <person name="Tindall B.J."/>
            <person name="Lowry S."/>
            <person name="Lucas S."/>
            <person name="Nolan M."/>
            <person name="Copeland A."/>
            <person name="Glavina Del Rio T."/>
            <person name="Tice H."/>
            <person name="Cheng J.F."/>
            <person name="Han C."/>
            <person name="Pitluck S."/>
            <person name="Liolios K."/>
            <person name="Ivanova N."/>
            <person name="Mavromatis K."/>
            <person name="Mikhailova N."/>
            <person name="Pati A."/>
            <person name="Goodwin L."/>
            <person name="Chen A."/>
            <person name="Palaniappan K."/>
            <person name="Land M."/>
            <person name="Hauser L."/>
            <person name="Chang Y.J."/>
            <person name="Jeffries C.D."/>
            <person name="Rohde M."/>
            <person name="Goker M."/>
            <person name="Woyke T."/>
            <person name="Bristow J."/>
            <person name="Eisen J.A."/>
            <person name="Markowitz V."/>
            <person name="Hugenholtz P."/>
            <person name="Kyrpides N.C."/>
            <person name="Klenk H.P."/>
            <person name="Lapidus A."/>
        </authorList>
    </citation>
    <scope>NUCLEOTIDE SEQUENCE [LARGE SCALE GENOMIC DNA]</scope>
    <source>
        <strain evidence="4">ATCC 700542 / DSM 9946 / VI-R2</strain>
    </source>
</reference>
<protein>
    <submittedName>
        <fullName evidence="3">FAD dependent oxidoreductase</fullName>
    </submittedName>
</protein>
<dbReference type="OrthoDB" id="9772081at2"/>
<accession>D7BAD3</accession>
<evidence type="ECO:0000259" key="2">
    <source>
        <dbReference type="Pfam" id="PF01266"/>
    </source>
</evidence>
<keyword evidence="1" id="KW-0560">Oxidoreductase</keyword>
<dbReference type="GO" id="GO:0016491">
    <property type="term" value="F:oxidoreductase activity"/>
    <property type="evidence" value="ECO:0007669"/>
    <property type="project" value="UniProtKB-KW"/>
</dbReference>
<dbReference type="Gene3D" id="3.50.50.60">
    <property type="entry name" value="FAD/NAD(P)-binding domain"/>
    <property type="match status" value="1"/>
</dbReference>
<dbReference type="PANTHER" id="PTHR13847:SF287">
    <property type="entry name" value="FAD-DEPENDENT OXIDOREDUCTASE DOMAIN-CONTAINING PROTEIN 1"/>
    <property type="match status" value="1"/>
</dbReference>
<dbReference type="AlphaFoldDB" id="D7BAD3"/>
<dbReference type="InterPro" id="IPR036188">
    <property type="entry name" value="FAD/NAD-bd_sf"/>
</dbReference>
<dbReference type="HOGENOM" id="CLU_047801_0_0_0"/>
<dbReference type="Proteomes" id="UP000001916">
    <property type="component" value="Chromosome"/>
</dbReference>
<evidence type="ECO:0000256" key="1">
    <source>
        <dbReference type="ARBA" id="ARBA00023002"/>
    </source>
</evidence>
<dbReference type="STRING" id="526227.Mesil_2412"/>
<dbReference type="InterPro" id="IPR006076">
    <property type="entry name" value="FAD-dep_OxRdtase"/>
</dbReference>
<evidence type="ECO:0000313" key="4">
    <source>
        <dbReference type="Proteomes" id="UP000001916"/>
    </source>
</evidence>
<dbReference type="PANTHER" id="PTHR13847">
    <property type="entry name" value="SARCOSINE DEHYDROGENASE-RELATED"/>
    <property type="match status" value="1"/>
</dbReference>
<dbReference type="GO" id="GO:0005737">
    <property type="term" value="C:cytoplasm"/>
    <property type="evidence" value="ECO:0007669"/>
    <property type="project" value="TreeGrafter"/>
</dbReference>
<dbReference type="Gene3D" id="3.30.9.10">
    <property type="entry name" value="D-Amino Acid Oxidase, subunit A, domain 2"/>
    <property type="match status" value="1"/>
</dbReference>
<gene>
    <name evidence="3" type="ordered locus">Mesil_2412</name>
</gene>
<dbReference type="SUPFAM" id="SSF51905">
    <property type="entry name" value="FAD/NAD(P)-binding domain"/>
    <property type="match status" value="1"/>
</dbReference>
<sequence>MPRAEVVICGAGIAGVATAYHLTVKQGVKGVVLVEQGEPLMLTSDKSTEAYRNWWPGPDPAMIALMNRSIELLEQIARATRNQIHLNRRGYVYATADPSKIPALCETAQHTAHLGAGPLRIHDGKGPGYLPASAYGFEGLPDGADLITQRALIRSYFPYLSPDTVAVLHARKAGWLSAQQLGMWMLEQARAQGVRLLRGKVVGVDTAGGRIAAVQIEQDGSSQTLETPIFVNAAGPMQKEVAAMIGVDLPVFAELHLKMSFPEPLRAVPREAPMLIWMDELELPWSPEEREVLAEDESTRWLLGKFPPGAHCRPEGQGESTTLIALYNYHTKPVPPVFPWPADPFYADITLRGISVMVPGLRPYFHRAPKPWIDGGYYVKTQENRPLIGPMPVEGAYLIGALSGFGVMAACAGGELLAAHIIGNKLPEYAPAFLLRRYQDPAYQRRLEAFGDGAQL</sequence>
<proteinExistence type="predicted"/>
<dbReference type="eggNOG" id="COG0665">
    <property type="taxonomic scope" value="Bacteria"/>
</dbReference>
<keyword evidence="4" id="KW-1185">Reference proteome</keyword>
<name>D7BAD3_ALLS1</name>
<dbReference type="KEGG" id="msv:Mesil_2412"/>
<feature type="domain" description="FAD dependent oxidoreductase" evidence="2">
    <location>
        <begin position="6"/>
        <end position="419"/>
    </location>
</feature>
<organism evidence="3 4">
    <name type="scientific">Allomeiothermus silvanus (strain ATCC 700542 / DSM 9946 / NBRC 106475 / NCIMB 13440 / VI-R2)</name>
    <name type="common">Thermus silvanus</name>
    <dbReference type="NCBI Taxonomy" id="526227"/>
    <lineage>
        <taxon>Bacteria</taxon>
        <taxon>Thermotogati</taxon>
        <taxon>Deinococcota</taxon>
        <taxon>Deinococci</taxon>
        <taxon>Thermales</taxon>
        <taxon>Thermaceae</taxon>
        <taxon>Allomeiothermus</taxon>
    </lineage>
</organism>
<dbReference type="Pfam" id="PF01266">
    <property type="entry name" value="DAO"/>
    <property type="match status" value="1"/>
</dbReference>
<evidence type="ECO:0000313" key="3">
    <source>
        <dbReference type="EMBL" id="ADH64268.1"/>
    </source>
</evidence>
<dbReference type="RefSeq" id="WP_013158810.1">
    <property type="nucleotide sequence ID" value="NC_014212.1"/>
</dbReference>